<reference evidence="2" key="1">
    <citation type="submission" date="2021-01" db="EMBL/GenBank/DDBJ databases">
        <authorList>
            <person name="Kaushik A."/>
        </authorList>
    </citation>
    <scope>NUCLEOTIDE SEQUENCE</scope>
    <source>
        <strain evidence="2">AG3-1AP</strain>
    </source>
</reference>
<gene>
    <name evidence="2" type="ORF">RDB_LOCUS134384</name>
</gene>
<accession>A0A8H3D442</accession>
<feature type="chain" id="PRO_5034472314" description="CBM1 domain-containing protein" evidence="1">
    <location>
        <begin position="19"/>
        <end position="65"/>
    </location>
</feature>
<protein>
    <recommendedName>
        <fullName evidence="4">CBM1 domain-containing protein</fullName>
    </recommendedName>
</protein>
<evidence type="ECO:0008006" key="4">
    <source>
        <dbReference type="Google" id="ProtNLM"/>
    </source>
</evidence>
<proteinExistence type="predicted"/>
<organism evidence="2 3">
    <name type="scientific">Rhizoctonia solani</name>
    <dbReference type="NCBI Taxonomy" id="456999"/>
    <lineage>
        <taxon>Eukaryota</taxon>
        <taxon>Fungi</taxon>
        <taxon>Dikarya</taxon>
        <taxon>Basidiomycota</taxon>
        <taxon>Agaricomycotina</taxon>
        <taxon>Agaricomycetes</taxon>
        <taxon>Cantharellales</taxon>
        <taxon>Ceratobasidiaceae</taxon>
        <taxon>Rhizoctonia</taxon>
    </lineage>
</organism>
<evidence type="ECO:0000313" key="2">
    <source>
        <dbReference type="EMBL" id="CAE6513422.1"/>
    </source>
</evidence>
<dbReference type="Proteomes" id="UP000663831">
    <property type="component" value="Unassembled WGS sequence"/>
</dbReference>
<evidence type="ECO:0000313" key="3">
    <source>
        <dbReference type="Proteomes" id="UP000663831"/>
    </source>
</evidence>
<keyword evidence="1" id="KW-0732">Signal</keyword>
<feature type="signal peptide" evidence="1">
    <location>
        <begin position="1"/>
        <end position="18"/>
    </location>
</feature>
<comment type="caution">
    <text evidence="2">The sequence shown here is derived from an EMBL/GenBank/DDBJ whole genome shotgun (WGS) entry which is preliminary data.</text>
</comment>
<dbReference type="AlphaFoldDB" id="A0A8H3D442"/>
<name>A0A8H3D442_9AGAM</name>
<dbReference type="EMBL" id="CAJMWV010005606">
    <property type="protein sequence ID" value="CAE6513422.1"/>
    <property type="molecule type" value="Genomic_DNA"/>
</dbReference>
<evidence type="ECO:0000256" key="1">
    <source>
        <dbReference type="SAM" id="SignalP"/>
    </source>
</evidence>
<sequence length="65" mass="6858">MKLLHAVIALMTTVCITAIPLPDPAPLGGFCGGIIGIRCEKGLFCKLEGNFPDASGVCIKKGYYM</sequence>